<dbReference type="EMBL" id="KQ947419">
    <property type="protein sequence ID" value="KUJ15088.1"/>
    <property type="molecule type" value="Genomic_DNA"/>
</dbReference>
<organism evidence="1 2">
    <name type="scientific">Mollisia scopiformis</name>
    <name type="common">Conifer needle endophyte fungus</name>
    <name type="synonym">Phialocephala scopiformis</name>
    <dbReference type="NCBI Taxonomy" id="149040"/>
    <lineage>
        <taxon>Eukaryota</taxon>
        <taxon>Fungi</taxon>
        <taxon>Dikarya</taxon>
        <taxon>Ascomycota</taxon>
        <taxon>Pezizomycotina</taxon>
        <taxon>Leotiomycetes</taxon>
        <taxon>Helotiales</taxon>
        <taxon>Mollisiaceae</taxon>
        <taxon>Mollisia</taxon>
    </lineage>
</organism>
<evidence type="ECO:0000313" key="1">
    <source>
        <dbReference type="EMBL" id="KUJ15088.1"/>
    </source>
</evidence>
<reference evidence="1 2" key="1">
    <citation type="submission" date="2015-10" db="EMBL/GenBank/DDBJ databases">
        <title>Full genome of DAOMC 229536 Phialocephala scopiformis, a fungal endophyte of spruce producing the potent anti-insectan compound rugulosin.</title>
        <authorList>
            <consortium name="DOE Joint Genome Institute"/>
            <person name="Walker A.K."/>
            <person name="Frasz S.L."/>
            <person name="Seifert K.A."/>
            <person name="Miller J.D."/>
            <person name="Mondo S.J."/>
            <person name="Labutti K."/>
            <person name="Lipzen A."/>
            <person name="Dockter R."/>
            <person name="Kennedy M."/>
            <person name="Grigoriev I.V."/>
            <person name="Spatafora J.W."/>
        </authorList>
    </citation>
    <scope>NUCLEOTIDE SEQUENCE [LARGE SCALE GENOMIC DNA]</scope>
    <source>
        <strain evidence="1 2">CBS 120377</strain>
    </source>
</reference>
<dbReference type="GeneID" id="28819226"/>
<name>A0A194X4I0_MOLSC</name>
<accession>A0A194X4I0</accession>
<proteinExistence type="predicted"/>
<evidence type="ECO:0000313" key="2">
    <source>
        <dbReference type="Proteomes" id="UP000070700"/>
    </source>
</evidence>
<dbReference type="AlphaFoldDB" id="A0A194X4I0"/>
<keyword evidence="2" id="KW-1185">Reference proteome</keyword>
<dbReference type="PANTHER" id="PTHR12265">
    <property type="entry name" value="TRANSMEMBRANE PROTEIN 53"/>
    <property type="match status" value="1"/>
</dbReference>
<dbReference type="PANTHER" id="PTHR12265:SF40">
    <property type="entry name" value="DUF829-DOMAIN-CONTAINING PROTEIN"/>
    <property type="match status" value="1"/>
</dbReference>
<dbReference type="InParanoid" id="A0A194X4I0"/>
<dbReference type="OrthoDB" id="77878at2759"/>
<sequence>MTAALNLTQLSPSLFLSRPSVKDDIPDSTAPKLIFLATWMNARDVHIAKYIIRYQTLYPTAHILVATSSFRYYFSPRSARREVAPAVKVIRDVLGDDTSKGSEPRMLIHVFSNGGSCVLYHLYDRYAKASRERSSTSEHERLLPSHVTIFDSVPGRWSYKGSTQAVLAAVPAGWARKLAIPPVHILGSCWVVKYILLRVPEETHVWGGAHNDPARVRETCRAYVYSETDQFVQYRAVEKHADDAETKGFVVVRRDKFPNSAHVAHARSNPDRYWSLVKETWEAGQRQDEKLPANL</sequence>
<protein>
    <submittedName>
        <fullName evidence="1">Uncharacterized protein</fullName>
    </submittedName>
</protein>
<dbReference type="Pfam" id="PF05705">
    <property type="entry name" value="DUF829"/>
    <property type="match status" value="1"/>
</dbReference>
<gene>
    <name evidence="1" type="ORF">LY89DRAFT_588758</name>
</gene>
<dbReference type="KEGG" id="psco:LY89DRAFT_588758"/>
<dbReference type="Proteomes" id="UP000070700">
    <property type="component" value="Unassembled WGS sequence"/>
</dbReference>
<dbReference type="InterPro" id="IPR008547">
    <property type="entry name" value="DUF829_TMEM53"/>
</dbReference>
<dbReference type="RefSeq" id="XP_018069443.1">
    <property type="nucleotide sequence ID" value="XM_018209500.1"/>
</dbReference>